<reference evidence="1" key="2">
    <citation type="journal article" date="2023" name="Microbiol Resour">
        <title>Decontamination and Annotation of the Draft Genome Sequence of the Oomycete Lagenidium giganteum ARSEF 373.</title>
        <authorList>
            <person name="Morgan W.R."/>
            <person name="Tartar A."/>
        </authorList>
    </citation>
    <scope>NUCLEOTIDE SEQUENCE</scope>
    <source>
        <strain evidence="1">ARSEF 373</strain>
    </source>
</reference>
<accession>A0AAV2ZII9</accession>
<sequence length="227" mass="25986">MVRNAAELRRFMTFLGREQELSEASFTSAALANIAPADIVRYFNCKAFGTENPGETCRPTKARSNTLKSCKTMLSAFMPMKNMPWDEIRKEGNPTRSSAVNMVIKRVQKFEWHLIGRIDDMMKLQFENLAFNPTHPFTLMEENNFLHSSPFLFGNGVDGDRGVRSMLNVVFKSTDFARQLDGNLETHSFRKGSTSYCARNGIPKDSIEMRGRWKGNRKYVDVYIDVE</sequence>
<name>A0AAV2ZII9_9STRA</name>
<dbReference type="EMBL" id="DAKRPA010000007">
    <property type="protein sequence ID" value="DBA04548.1"/>
    <property type="molecule type" value="Genomic_DNA"/>
</dbReference>
<reference evidence="1" key="1">
    <citation type="submission" date="2022-11" db="EMBL/GenBank/DDBJ databases">
        <authorList>
            <person name="Morgan W.R."/>
            <person name="Tartar A."/>
        </authorList>
    </citation>
    <scope>NUCLEOTIDE SEQUENCE</scope>
    <source>
        <strain evidence="1">ARSEF 373</strain>
    </source>
</reference>
<protein>
    <submittedName>
        <fullName evidence="1">Uncharacterized protein</fullName>
    </submittedName>
</protein>
<gene>
    <name evidence="1" type="ORF">N0F65_011096</name>
</gene>
<evidence type="ECO:0000313" key="1">
    <source>
        <dbReference type="EMBL" id="DBA04548.1"/>
    </source>
</evidence>
<keyword evidence="2" id="KW-1185">Reference proteome</keyword>
<organism evidence="1 2">
    <name type="scientific">Lagenidium giganteum</name>
    <dbReference type="NCBI Taxonomy" id="4803"/>
    <lineage>
        <taxon>Eukaryota</taxon>
        <taxon>Sar</taxon>
        <taxon>Stramenopiles</taxon>
        <taxon>Oomycota</taxon>
        <taxon>Peronosporomycetes</taxon>
        <taxon>Pythiales</taxon>
        <taxon>Pythiaceae</taxon>
    </lineage>
</organism>
<comment type="caution">
    <text evidence="1">The sequence shown here is derived from an EMBL/GenBank/DDBJ whole genome shotgun (WGS) entry which is preliminary data.</text>
</comment>
<dbReference type="AlphaFoldDB" id="A0AAV2ZII9"/>
<proteinExistence type="predicted"/>
<dbReference type="Proteomes" id="UP001146120">
    <property type="component" value="Unassembled WGS sequence"/>
</dbReference>
<evidence type="ECO:0000313" key="2">
    <source>
        <dbReference type="Proteomes" id="UP001146120"/>
    </source>
</evidence>